<sequence length="326" mass="35186">MTPDRAPLVRYRLDLDVLRSMLGLEESSSARAVVRAARAVSPGFESFALSLAAAEGIPLGSGARGEVERARKRVADYEDITGRAARLGDARVVKGPSLARYYPRDLVRSMVDLDLVVPDEAALWRVVRGLTDRLDAYRLDVSVTSHEGVRHLVTAVSWPTDDALLDADLKVEVTTVVHVGDCRGVPIRPGVADEPVVADLMALAEERFQHPFGPKDAIDVAVLLGSPAAPAAAEIVDAARAYRLAPELLELIDHAGTQPGLLTHVNADLVAALRADADTEGERRLATPLPGADARETDARRRLARELPVHGLLLRDADRADWPVSR</sequence>
<dbReference type="Proteomes" id="UP000720508">
    <property type="component" value="Unassembled WGS sequence"/>
</dbReference>
<evidence type="ECO:0000313" key="2">
    <source>
        <dbReference type="Proteomes" id="UP000720508"/>
    </source>
</evidence>
<dbReference type="RefSeq" id="WP_216339025.1">
    <property type="nucleotide sequence ID" value="NZ_JAHLEM010000003.1"/>
</dbReference>
<organism evidence="1 2">
    <name type="scientific">Streptomyces niphimycinicus</name>
    <dbReference type="NCBI Taxonomy" id="2842201"/>
    <lineage>
        <taxon>Bacteria</taxon>
        <taxon>Bacillati</taxon>
        <taxon>Actinomycetota</taxon>
        <taxon>Actinomycetes</taxon>
        <taxon>Kitasatosporales</taxon>
        <taxon>Streptomycetaceae</taxon>
        <taxon>Streptomyces</taxon>
    </lineage>
</organism>
<evidence type="ECO:0008006" key="3">
    <source>
        <dbReference type="Google" id="ProtNLM"/>
    </source>
</evidence>
<proteinExistence type="predicted"/>
<feature type="non-terminal residue" evidence="1">
    <location>
        <position position="326"/>
    </location>
</feature>
<name>A0ABS6C6X3_9ACTN</name>
<keyword evidence="2" id="KW-1185">Reference proteome</keyword>
<gene>
    <name evidence="1" type="ORF">KN815_00450</name>
</gene>
<protein>
    <recommendedName>
        <fullName evidence="3">Nucleotidyltransferase-like protein</fullName>
    </recommendedName>
</protein>
<dbReference type="EMBL" id="JAHLEM010000003">
    <property type="protein sequence ID" value="MBU3862641.1"/>
    <property type="molecule type" value="Genomic_DNA"/>
</dbReference>
<evidence type="ECO:0000313" key="1">
    <source>
        <dbReference type="EMBL" id="MBU3862641.1"/>
    </source>
</evidence>
<reference evidence="1 2" key="1">
    <citation type="submission" date="2021-06" db="EMBL/GenBank/DDBJ databases">
        <authorList>
            <person name="Pan X."/>
        </authorList>
    </citation>
    <scope>NUCLEOTIDE SEQUENCE [LARGE SCALE GENOMIC DNA]</scope>
    <source>
        <strain evidence="1 2">4503</strain>
    </source>
</reference>
<accession>A0ABS6C6X3</accession>
<comment type="caution">
    <text evidence="1">The sequence shown here is derived from an EMBL/GenBank/DDBJ whole genome shotgun (WGS) entry which is preliminary data.</text>
</comment>